<dbReference type="RefSeq" id="WP_307281607.1">
    <property type="nucleotide sequence ID" value="NZ_JAUSVX010000016.1"/>
</dbReference>
<dbReference type="EC" id="3.2.1.3" evidence="3"/>
<evidence type="ECO:0000256" key="6">
    <source>
        <dbReference type="ARBA" id="ARBA00023295"/>
    </source>
</evidence>
<evidence type="ECO:0000256" key="2">
    <source>
        <dbReference type="ARBA" id="ARBA00006188"/>
    </source>
</evidence>
<evidence type="ECO:0000256" key="7">
    <source>
        <dbReference type="ARBA" id="ARBA00023326"/>
    </source>
</evidence>
<evidence type="ECO:0000256" key="3">
    <source>
        <dbReference type="ARBA" id="ARBA00012593"/>
    </source>
</evidence>
<comment type="similarity">
    <text evidence="2">Belongs to the glycosyl hydrolase 15 family.</text>
</comment>
<dbReference type="PANTHER" id="PTHR31616">
    <property type="entry name" value="TREHALASE"/>
    <property type="match status" value="1"/>
</dbReference>
<comment type="caution">
    <text evidence="9">The sequence shown here is derived from an EMBL/GenBank/DDBJ whole genome shotgun (WGS) entry which is preliminary data.</text>
</comment>
<comment type="catalytic activity">
    <reaction evidence="1">
        <text>Hydrolysis of terminal (1-&gt;4)-linked alpha-D-glucose residues successively from non-reducing ends of the chains with release of beta-D-glucose.</text>
        <dbReference type="EC" id="3.2.1.3"/>
    </reaction>
</comment>
<keyword evidence="7" id="KW-0624">Polysaccharide degradation</keyword>
<dbReference type="PANTHER" id="PTHR31616:SF9">
    <property type="entry name" value="GLUCOAMYLASE, INTRACELLULAR SPORULATION-SPECIFIC"/>
    <property type="match status" value="1"/>
</dbReference>
<evidence type="ECO:0000313" key="10">
    <source>
        <dbReference type="Proteomes" id="UP001242480"/>
    </source>
</evidence>
<organism evidence="9 10">
    <name type="scientific">Labrys wisconsinensis</name>
    <dbReference type="NCBI Taxonomy" id="425677"/>
    <lineage>
        <taxon>Bacteria</taxon>
        <taxon>Pseudomonadati</taxon>
        <taxon>Pseudomonadota</taxon>
        <taxon>Alphaproteobacteria</taxon>
        <taxon>Hyphomicrobiales</taxon>
        <taxon>Xanthobacteraceae</taxon>
        <taxon>Labrys</taxon>
    </lineage>
</organism>
<proteinExistence type="inferred from homology"/>
<evidence type="ECO:0000259" key="8">
    <source>
        <dbReference type="Pfam" id="PF00723"/>
    </source>
</evidence>
<evidence type="ECO:0000256" key="4">
    <source>
        <dbReference type="ARBA" id="ARBA00022801"/>
    </source>
</evidence>
<dbReference type="InterPro" id="IPR011613">
    <property type="entry name" value="GH15-like"/>
</dbReference>
<dbReference type="InterPro" id="IPR000165">
    <property type="entry name" value="Glucoamylase"/>
</dbReference>
<keyword evidence="6 9" id="KW-0326">Glycosidase</keyword>
<evidence type="ECO:0000256" key="1">
    <source>
        <dbReference type="ARBA" id="ARBA00001863"/>
    </source>
</evidence>
<protein>
    <recommendedName>
        <fullName evidence="3">glucan 1,4-alpha-glucosidase</fullName>
        <ecNumber evidence="3">3.2.1.3</ecNumber>
    </recommendedName>
</protein>
<gene>
    <name evidence="9" type="ORF">QO011_006432</name>
</gene>
<dbReference type="Gene3D" id="1.50.10.10">
    <property type="match status" value="1"/>
</dbReference>
<reference evidence="9 10" key="1">
    <citation type="submission" date="2023-07" db="EMBL/GenBank/DDBJ databases">
        <title>Genomic Encyclopedia of Type Strains, Phase IV (KMG-IV): sequencing the most valuable type-strain genomes for metagenomic binning, comparative biology and taxonomic classification.</title>
        <authorList>
            <person name="Goeker M."/>
        </authorList>
    </citation>
    <scope>NUCLEOTIDE SEQUENCE [LARGE SCALE GENOMIC DNA]</scope>
    <source>
        <strain evidence="9 10">DSM 19619</strain>
    </source>
</reference>
<keyword evidence="4 9" id="KW-0378">Hydrolase</keyword>
<evidence type="ECO:0000313" key="9">
    <source>
        <dbReference type="EMBL" id="MDQ0473396.1"/>
    </source>
</evidence>
<dbReference type="PRINTS" id="PR00736">
    <property type="entry name" value="GLHYDRLASE15"/>
</dbReference>
<accession>A0ABU0JGH0</accession>
<sequence length="441" mass="47522">MDPLSPWIDRQYRHAAAAMLRSISPVGIVKARPGFGQTVVPKRGAIVASPVLGDWKPEPDYFFHWYRDSAVVIDALRLLHADGTLGPEALGHLGDFVRFSLSLQQLDGRALARDPAWRAAVAPDFIQYLRSDAELAAVHGEEVVAETRVNPDGTLDISTWSRPQNDGAATRALALLRWLKGGAAIGAELAADIADLLHADLAFTLARWRRPCFDLWEEQSGRHYYTLRVQAAALAEGAPWLAELGGTEAAAACGREAHAILAQLDGYWLAEEGFYRSRLLDPPARTTKDLDIAVILAALHADGAEAAHSPRDPRMLATLASLEALFDRDFPINRGRPPGRAAALGRYEGDGYFGGGAWYVSTLAGAELCFRAAAAAAPAEAAGLEARGDAFLATVQAFTPENGDMSEQFDRATGEQTSARHLAWSYAAFITCIAARRTLAG</sequence>
<evidence type="ECO:0000256" key="5">
    <source>
        <dbReference type="ARBA" id="ARBA00023277"/>
    </source>
</evidence>
<dbReference type="Pfam" id="PF00723">
    <property type="entry name" value="Glyco_hydro_15"/>
    <property type="match status" value="1"/>
</dbReference>
<keyword evidence="10" id="KW-1185">Reference proteome</keyword>
<dbReference type="Proteomes" id="UP001242480">
    <property type="component" value="Unassembled WGS sequence"/>
</dbReference>
<dbReference type="InterPro" id="IPR012341">
    <property type="entry name" value="6hp_glycosidase-like_sf"/>
</dbReference>
<keyword evidence="5" id="KW-0119">Carbohydrate metabolism</keyword>
<dbReference type="SUPFAM" id="SSF48208">
    <property type="entry name" value="Six-hairpin glycosidases"/>
    <property type="match status" value="1"/>
</dbReference>
<dbReference type="InterPro" id="IPR008928">
    <property type="entry name" value="6-hairpin_glycosidase_sf"/>
</dbReference>
<dbReference type="EMBL" id="JAUSVX010000016">
    <property type="protein sequence ID" value="MDQ0473396.1"/>
    <property type="molecule type" value="Genomic_DNA"/>
</dbReference>
<dbReference type="GO" id="GO:0004339">
    <property type="term" value="F:glucan 1,4-alpha-glucosidase activity"/>
    <property type="evidence" value="ECO:0007669"/>
    <property type="project" value="UniProtKB-EC"/>
</dbReference>
<feature type="domain" description="GH15-like" evidence="8">
    <location>
        <begin position="159"/>
        <end position="433"/>
    </location>
</feature>
<name>A0ABU0JGH0_9HYPH</name>